<gene>
    <name evidence="2" type="ORF">INE88_02370</name>
</gene>
<name>A0A975Q6N2_9BACE</name>
<evidence type="ECO:0008006" key="4">
    <source>
        <dbReference type="Google" id="ProtNLM"/>
    </source>
</evidence>
<reference evidence="2" key="1">
    <citation type="journal article" date="2021" name="PLoS Genet.">
        <title>Mobile Type VI secretion system loci of the gut Bacteroidales display extensive intra-ecosystem transfer, multi-species spread and geographical clustering.</title>
        <authorList>
            <person name="Garcia-Bayona L."/>
            <person name="Coyne M.J."/>
            <person name="Comstock L.E."/>
        </authorList>
    </citation>
    <scope>NUCLEOTIDE SEQUENCE</scope>
    <source>
        <strain evidence="2">CL11T00C20</strain>
    </source>
</reference>
<sequence>MKRRTIIFTFLCMLLHCGLHAQIERSDNIQWYRVERDSLPIRIDSLLTEDYVSQTQPTDDQYRVVTNRFWDNWWVYGDLGIHTFRGDWSGNGKFKETLSPDFTIGVGKWFTPGLGIKAQFGIGNSRGFTEIWTPYAVGSEDTPMYTADGISYWKLKTKWWDFNANVVFNLSRLFYGWEGYNSKECFNQFFISLGIGAVKHCDKELKNLSWGKPYGGPKHEWYGNVELQYSRFFNRNKAWSLDVKLRGRFYETHYDLSPIAGHRWDYHLGLNIGATYYIRKRGWERCIQGDNINYIISMPAPVVVQNCPEYSTFTFYIFYPNNYSGRNDAPVVADADVHTMDYLAGGIFTQKRFKNSSVVASRLKAGTSLRSLKTEDIPTEKATFTENPTNVARGYEMSRQPLSLNMDADNMQRFEDVADYYYAPIYEADKVWGYRIDNETRTQTLLSRDNYNETASYSLNAHAGLTTVRENMPLGEGTVLYSFADVYAALTGNEGYISQFSDKQSVDAIKDILENSRILHVQAEGLATSQDNYIGKNAEVVGLNRNRTLSHYRALSAIKWLRESGKFGELKQGDFSINVLSDPIGCVDDQSTRGLKAKLNRCARITVKYIK</sequence>
<evidence type="ECO:0000313" key="2">
    <source>
        <dbReference type="EMBL" id="QUT45548.1"/>
    </source>
</evidence>
<evidence type="ECO:0000313" key="3">
    <source>
        <dbReference type="Proteomes" id="UP000679226"/>
    </source>
</evidence>
<keyword evidence="1" id="KW-0732">Signal</keyword>
<protein>
    <recommendedName>
        <fullName evidence="4">OmpA family protein</fullName>
    </recommendedName>
</protein>
<dbReference type="RefSeq" id="WP_229077920.1">
    <property type="nucleotide sequence ID" value="NZ_CP072227.1"/>
</dbReference>
<feature type="chain" id="PRO_5037686322" description="OmpA family protein" evidence="1">
    <location>
        <begin position="22"/>
        <end position="611"/>
    </location>
</feature>
<dbReference type="AlphaFoldDB" id="A0A975Q6N2"/>
<feature type="signal peptide" evidence="1">
    <location>
        <begin position="1"/>
        <end position="21"/>
    </location>
</feature>
<organism evidence="2 3">
    <name type="scientific">Bacteroides eggerthii</name>
    <dbReference type="NCBI Taxonomy" id="28111"/>
    <lineage>
        <taxon>Bacteria</taxon>
        <taxon>Pseudomonadati</taxon>
        <taxon>Bacteroidota</taxon>
        <taxon>Bacteroidia</taxon>
        <taxon>Bacteroidales</taxon>
        <taxon>Bacteroidaceae</taxon>
        <taxon>Bacteroides</taxon>
    </lineage>
</organism>
<evidence type="ECO:0000256" key="1">
    <source>
        <dbReference type="SAM" id="SignalP"/>
    </source>
</evidence>
<proteinExistence type="predicted"/>
<dbReference type="KEGG" id="beg:INE88_02370"/>
<dbReference type="Proteomes" id="UP000679226">
    <property type="component" value="Chromosome"/>
</dbReference>
<accession>A0A975Q6N2</accession>
<dbReference type="EMBL" id="CP072227">
    <property type="protein sequence ID" value="QUT45548.1"/>
    <property type="molecule type" value="Genomic_DNA"/>
</dbReference>